<dbReference type="GO" id="GO:0005576">
    <property type="term" value="C:extracellular region"/>
    <property type="evidence" value="ECO:0007669"/>
    <property type="project" value="TreeGrafter"/>
</dbReference>
<comment type="caution">
    <text evidence="9">The sequence shown here is derived from an EMBL/GenBank/DDBJ whole genome shotgun (WGS) entry which is preliminary data.</text>
</comment>
<dbReference type="InterPro" id="IPR016915">
    <property type="entry name" value="UCP029342"/>
</dbReference>
<dbReference type="PROSITE" id="PS51318">
    <property type="entry name" value="TAT"/>
    <property type="match status" value="1"/>
</dbReference>
<keyword evidence="3" id="KW-0808">Transferase</keyword>
<dbReference type="InterPro" id="IPR050979">
    <property type="entry name" value="LD-transpeptidase"/>
</dbReference>
<dbReference type="GO" id="GO:0018104">
    <property type="term" value="P:peptidoglycan-protein cross-linking"/>
    <property type="evidence" value="ECO:0007669"/>
    <property type="project" value="TreeGrafter"/>
</dbReference>
<comment type="pathway">
    <text evidence="1 7">Cell wall biogenesis; peptidoglycan biosynthesis.</text>
</comment>
<dbReference type="PROSITE" id="PS52029">
    <property type="entry name" value="LD_TPASE"/>
    <property type="match status" value="1"/>
</dbReference>
<dbReference type="CDD" id="cd16913">
    <property type="entry name" value="YkuD_like"/>
    <property type="match status" value="1"/>
</dbReference>
<dbReference type="InterPro" id="IPR006311">
    <property type="entry name" value="TAT_signal"/>
</dbReference>
<sequence>MDKITTPDIILRTPTLTAVATAGASHAPSTRFSRRTLLAGTMTAALCLTAAPIRAMALDPGSIAASVEALRPGEFLWAPETAPDGPVVIIVSLARQRAYVYRNGVLIGISTVSTGAAGHETPTGVFTILQKKVAHRSNLYNDAPMPYMQRLTWDGIAMHAGNLPGYPASHGCIRFPLTFAEHLYDVTQLGLTVIITQASEIPRFAPAPRILQDTARRSSFGNAFLTVWQPEKALTGPISIIVSAADQRAVVLRNGIEIGSAPVAIRGKISGLQAFNLASIDEHGTHWMFLPVFGGAQTGEVSRQDRERLILPEDFRRGLLSVLKPGSTLIVTADTLESGSTGTSLTVLTGEDAQADTNER</sequence>
<dbReference type="EMBL" id="NWUF01000010">
    <property type="protein sequence ID" value="PCE42034.1"/>
    <property type="molecule type" value="Genomic_DNA"/>
</dbReference>
<evidence type="ECO:0000256" key="4">
    <source>
        <dbReference type="ARBA" id="ARBA00022960"/>
    </source>
</evidence>
<dbReference type="GO" id="GO:0071972">
    <property type="term" value="F:peptidoglycan L,D-transpeptidase activity"/>
    <property type="evidence" value="ECO:0007669"/>
    <property type="project" value="TreeGrafter"/>
</dbReference>
<feature type="domain" description="L,D-TPase catalytic" evidence="8">
    <location>
        <begin position="87"/>
        <end position="196"/>
    </location>
</feature>
<gene>
    <name evidence="9" type="ORF">COO09_11980</name>
</gene>
<evidence type="ECO:0000256" key="3">
    <source>
        <dbReference type="ARBA" id="ARBA00022679"/>
    </source>
</evidence>
<dbReference type="OrthoDB" id="463216at2"/>
<dbReference type="UniPathway" id="UPA00219"/>
<protein>
    <submittedName>
        <fullName evidence="9">L,D-transpeptidase</fullName>
    </submittedName>
</protein>
<dbReference type="NCBIfam" id="NF004785">
    <property type="entry name" value="PRK06132.1-2"/>
    <property type="match status" value="1"/>
</dbReference>
<evidence type="ECO:0000313" key="9">
    <source>
        <dbReference type="EMBL" id="PCE42034.1"/>
    </source>
</evidence>
<feature type="active site" description="Proton donor/acceptor" evidence="7">
    <location>
        <position position="159"/>
    </location>
</feature>
<dbReference type="RefSeq" id="WP_021246269.1">
    <property type="nucleotide sequence ID" value="NZ_CP023449.1"/>
</dbReference>
<dbReference type="GO" id="GO:0016740">
    <property type="term" value="F:transferase activity"/>
    <property type="evidence" value="ECO:0007669"/>
    <property type="project" value="UniProtKB-KW"/>
</dbReference>
<dbReference type="KEGG" id="rdi:CMV14_18275"/>
<organism evidence="9 10">
    <name type="scientific">Rhizorhabdus dicambivorans</name>
    <dbReference type="NCBI Taxonomy" id="1850238"/>
    <lineage>
        <taxon>Bacteria</taxon>
        <taxon>Pseudomonadati</taxon>
        <taxon>Pseudomonadota</taxon>
        <taxon>Alphaproteobacteria</taxon>
        <taxon>Sphingomonadales</taxon>
        <taxon>Sphingomonadaceae</taxon>
        <taxon>Rhizorhabdus</taxon>
    </lineage>
</organism>
<evidence type="ECO:0000256" key="6">
    <source>
        <dbReference type="ARBA" id="ARBA00023316"/>
    </source>
</evidence>
<keyword evidence="10" id="KW-1185">Reference proteome</keyword>
<dbReference type="GO" id="GO:0071555">
    <property type="term" value="P:cell wall organization"/>
    <property type="evidence" value="ECO:0007669"/>
    <property type="project" value="UniProtKB-UniRule"/>
</dbReference>
<comment type="similarity">
    <text evidence="2">Belongs to the YkuD family.</text>
</comment>
<dbReference type="GO" id="GO:0008360">
    <property type="term" value="P:regulation of cell shape"/>
    <property type="evidence" value="ECO:0007669"/>
    <property type="project" value="UniProtKB-UniRule"/>
</dbReference>
<keyword evidence="5 7" id="KW-0573">Peptidoglycan synthesis</keyword>
<evidence type="ECO:0000256" key="2">
    <source>
        <dbReference type="ARBA" id="ARBA00005992"/>
    </source>
</evidence>
<evidence type="ECO:0000313" key="10">
    <source>
        <dbReference type="Proteomes" id="UP000218934"/>
    </source>
</evidence>
<dbReference type="PIRSF" id="PIRSF029342">
    <property type="entry name" value="UCP029342_ErfK/YbiS/YcfS/YnhG"/>
    <property type="match status" value="1"/>
</dbReference>
<keyword evidence="6 7" id="KW-0961">Cell wall biogenesis/degradation</keyword>
<evidence type="ECO:0000259" key="8">
    <source>
        <dbReference type="PROSITE" id="PS52029"/>
    </source>
</evidence>
<dbReference type="SUPFAM" id="SSF141523">
    <property type="entry name" value="L,D-transpeptidase catalytic domain-like"/>
    <property type="match status" value="1"/>
</dbReference>
<proteinExistence type="inferred from homology"/>
<name>A0A2A4FV45_9SPHN</name>
<dbReference type="PANTHER" id="PTHR30582">
    <property type="entry name" value="L,D-TRANSPEPTIDASE"/>
    <property type="match status" value="1"/>
</dbReference>
<dbReference type="Pfam" id="PF03734">
    <property type="entry name" value="YkuD"/>
    <property type="match status" value="1"/>
</dbReference>
<dbReference type="Gene3D" id="2.40.440.10">
    <property type="entry name" value="L,D-transpeptidase catalytic domain-like"/>
    <property type="match status" value="1"/>
</dbReference>
<evidence type="ECO:0000256" key="1">
    <source>
        <dbReference type="ARBA" id="ARBA00004752"/>
    </source>
</evidence>
<dbReference type="AlphaFoldDB" id="A0A2A4FV45"/>
<dbReference type="PANTHER" id="PTHR30582:SF2">
    <property type="entry name" value="L,D-TRANSPEPTIDASE YCIB-RELATED"/>
    <property type="match status" value="1"/>
</dbReference>
<feature type="active site" description="Nucleophile" evidence="7">
    <location>
        <position position="172"/>
    </location>
</feature>
<dbReference type="InterPro" id="IPR005490">
    <property type="entry name" value="LD_TPept_cat_dom"/>
</dbReference>
<keyword evidence="4 7" id="KW-0133">Cell shape</keyword>
<reference evidence="9 10" key="1">
    <citation type="submission" date="2017-09" db="EMBL/GenBank/DDBJ databases">
        <title>The Catabolism of 3,6-Dichlorosalicylic acid is Initiated by the Cytochrome P450 Monooxygenase DsmABC in Rhizorhabdus dicambivorans Ndbn-20.</title>
        <authorList>
            <person name="Na L."/>
        </authorList>
    </citation>
    <scope>NUCLEOTIDE SEQUENCE [LARGE SCALE GENOMIC DNA]</scope>
    <source>
        <strain evidence="9 10">Ndbn-20m</strain>
    </source>
</reference>
<evidence type="ECO:0000256" key="5">
    <source>
        <dbReference type="ARBA" id="ARBA00022984"/>
    </source>
</evidence>
<dbReference type="InterPro" id="IPR038063">
    <property type="entry name" value="Transpep_catalytic_dom"/>
</dbReference>
<evidence type="ECO:0000256" key="7">
    <source>
        <dbReference type="PROSITE-ProRule" id="PRU01373"/>
    </source>
</evidence>
<accession>A0A2A4FV45</accession>
<dbReference type="Proteomes" id="UP000218934">
    <property type="component" value="Unassembled WGS sequence"/>
</dbReference>